<name>A0A941DWV0_9BACI</name>
<comment type="caution">
    <text evidence="3">The sequence shown here is derived from an EMBL/GenBank/DDBJ whole genome shotgun (WGS) entry which is preliminary data.</text>
</comment>
<protein>
    <submittedName>
        <fullName evidence="3">Glucose 1-dehydrogenase</fullName>
        <ecNumber evidence="3">1.1.1.47</ecNumber>
    </submittedName>
</protein>
<dbReference type="PRINTS" id="PR00081">
    <property type="entry name" value="GDHRDH"/>
</dbReference>
<dbReference type="InterPro" id="IPR020904">
    <property type="entry name" value="Sc_DH/Rdtase_CS"/>
</dbReference>
<dbReference type="EC" id="1.1.1.47" evidence="3"/>
<dbReference type="InterPro" id="IPR036291">
    <property type="entry name" value="NAD(P)-bd_dom_sf"/>
</dbReference>
<reference evidence="3" key="1">
    <citation type="submission" date="2021-04" db="EMBL/GenBank/DDBJ databases">
        <title>Isolation and polyphasic classification of algal microorganism.</title>
        <authorList>
            <person name="Wang S."/>
        </authorList>
    </citation>
    <scope>NUCLEOTIDE SEQUENCE</scope>
    <source>
        <strain evidence="3">720a</strain>
    </source>
</reference>
<dbReference type="NCBIfam" id="NF005559">
    <property type="entry name" value="PRK07231.1"/>
    <property type="match status" value="1"/>
</dbReference>
<keyword evidence="2 3" id="KW-0560">Oxidoreductase</keyword>
<keyword evidence="4" id="KW-1185">Reference proteome</keyword>
<comment type="similarity">
    <text evidence="1">Belongs to the short-chain dehydrogenases/reductases (SDR) family.</text>
</comment>
<dbReference type="Gene3D" id="3.40.50.720">
    <property type="entry name" value="NAD(P)-binding Rossmann-like Domain"/>
    <property type="match status" value="1"/>
</dbReference>
<dbReference type="AlphaFoldDB" id="A0A941DWV0"/>
<evidence type="ECO:0000313" key="4">
    <source>
        <dbReference type="Proteomes" id="UP000675284"/>
    </source>
</evidence>
<dbReference type="PANTHER" id="PTHR24321:SF8">
    <property type="entry name" value="ESTRADIOL 17-BETA-DEHYDROGENASE 8-RELATED"/>
    <property type="match status" value="1"/>
</dbReference>
<gene>
    <name evidence="3" type="ORF">KCX74_02695</name>
</gene>
<dbReference type="PANTHER" id="PTHR24321">
    <property type="entry name" value="DEHYDROGENASES, SHORT CHAIN"/>
    <property type="match status" value="1"/>
</dbReference>
<dbReference type="FunFam" id="3.40.50.720:FF:000084">
    <property type="entry name" value="Short-chain dehydrogenase reductase"/>
    <property type="match status" value="1"/>
</dbReference>
<accession>A0A941DWV0</accession>
<evidence type="ECO:0000313" key="3">
    <source>
        <dbReference type="EMBL" id="MBR7794948.1"/>
    </source>
</evidence>
<organism evidence="3 4">
    <name type="scientific">Virgibacillus salarius</name>
    <dbReference type="NCBI Taxonomy" id="447199"/>
    <lineage>
        <taxon>Bacteria</taxon>
        <taxon>Bacillati</taxon>
        <taxon>Bacillota</taxon>
        <taxon>Bacilli</taxon>
        <taxon>Bacillales</taxon>
        <taxon>Bacillaceae</taxon>
        <taxon>Virgibacillus</taxon>
    </lineage>
</organism>
<dbReference type="EMBL" id="JAGSOT010000005">
    <property type="protein sequence ID" value="MBR7794948.1"/>
    <property type="molecule type" value="Genomic_DNA"/>
</dbReference>
<dbReference type="PROSITE" id="PS00061">
    <property type="entry name" value="ADH_SHORT"/>
    <property type="match status" value="1"/>
</dbReference>
<evidence type="ECO:0000256" key="2">
    <source>
        <dbReference type="ARBA" id="ARBA00023002"/>
    </source>
</evidence>
<dbReference type="Pfam" id="PF13561">
    <property type="entry name" value="adh_short_C2"/>
    <property type="match status" value="1"/>
</dbReference>
<dbReference type="Proteomes" id="UP000675284">
    <property type="component" value="Unassembled WGS sequence"/>
</dbReference>
<proteinExistence type="inferred from homology"/>
<dbReference type="GO" id="GO:0008206">
    <property type="term" value="P:bile acid metabolic process"/>
    <property type="evidence" value="ECO:0007669"/>
    <property type="project" value="UniProtKB-ARBA"/>
</dbReference>
<dbReference type="InterPro" id="IPR002347">
    <property type="entry name" value="SDR_fam"/>
</dbReference>
<dbReference type="RefSeq" id="WP_026679716.1">
    <property type="nucleotide sequence ID" value="NZ_BAAACY010000152.1"/>
</dbReference>
<dbReference type="PRINTS" id="PR00080">
    <property type="entry name" value="SDRFAMILY"/>
</dbReference>
<sequence length="247" mass="26464">MYNLEDKVVLVTGASRGQGEAQVRYFLSLGARVIIAARELNDAEKLSQEFDKNKTLPVKLDVTNEVQWERSIHAAIEAFGRIDVLVNNAGLYYNAALTETELHQYREIINVNQIGVFLGMQSVIPIMSQQKKGSIINNVSISAFAPLDGTAAYASTKAAVVAMSKATAVEVGKDGIRINIVHPGGINTGMAQTSGTIPIYSQTPLGRIGEPKEVAHVIGFLASDQSSYCTGAEIVVDGGLTLGTRIE</sequence>
<dbReference type="GO" id="GO:0047936">
    <property type="term" value="F:glucose 1-dehydrogenase [NAD(P)+] activity"/>
    <property type="evidence" value="ECO:0007669"/>
    <property type="project" value="UniProtKB-EC"/>
</dbReference>
<dbReference type="SUPFAM" id="SSF51735">
    <property type="entry name" value="NAD(P)-binding Rossmann-fold domains"/>
    <property type="match status" value="1"/>
</dbReference>
<evidence type="ECO:0000256" key="1">
    <source>
        <dbReference type="ARBA" id="ARBA00006484"/>
    </source>
</evidence>